<keyword evidence="2" id="KW-1185">Reference proteome</keyword>
<evidence type="ECO:0000313" key="2">
    <source>
        <dbReference type="Proteomes" id="UP001207742"/>
    </source>
</evidence>
<protein>
    <submittedName>
        <fullName evidence="1">Class I lanthipeptide</fullName>
    </submittedName>
</protein>
<gene>
    <name evidence="1" type="ORF">OL497_04665</name>
</gene>
<dbReference type="Proteomes" id="UP001207742">
    <property type="component" value="Unassembled WGS sequence"/>
</dbReference>
<accession>A0ABT3IGX3</accession>
<organism evidence="1 2">
    <name type="scientific">Chitinophaga nivalis</name>
    <dbReference type="NCBI Taxonomy" id="2991709"/>
    <lineage>
        <taxon>Bacteria</taxon>
        <taxon>Pseudomonadati</taxon>
        <taxon>Bacteroidota</taxon>
        <taxon>Chitinophagia</taxon>
        <taxon>Chitinophagales</taxon>
        <taxon>Chitinophagaceae</taxon>
        <taxon>Chitinophaga</taxon>
    </lineage>
</organism>
<dbReference type="NCBIfam" id="NF038153">
    <property type="entry name" value="lant_leader_L1a"/>
    <property type="match status" value="1"/>
</dbReference>
<evidence type="ECO:0000313" key="1">
    <source>
        <dbReference type="EMBL" id="MCW3483171.1"/>
    </source>
</evidence>
<reference evidence="1 2" key="1">
    <citation type="submission" date="2022-10" db="EMBL/GenBank/DDBJ databases">
        <title>Chitinophaga nivalis PC15 sp. nov., isolated from Pyeongchang county, South Korea.</title>
        <authorList>
            <person name="Trinh H.N."/>
        </authorList>
    </citation>
    <scope>NUCLEOTIDE SEQUENCE [LARGE SCALE GENOMIC DNA]</scope>
    <source>
        <strain evidence="1 2">PC14</strain>
    </source>
</reference>
<proteinExistence type="predicted"/>
<dbReference type="InterPro" id="IPR058238">
    <property type="entry name" value="Lant_leader_dom"/>
</dbReference>
<dbReference type="RefSeq" id="WP_264728223.1">
    <property type="nucleotide sequence ID" value="NZ_JAPDNR010000001.1"/>
</dbReference>
<comment type="caution">
    <text evidence="1">The sequence shown here is derived from an EMBL/GenBank/DDBJ whole genome shotgun (WGS) entry which is preliminary data.</text>
</comment>
<dbReference type="EMBL" id="JAPDNS010000001">
    <property type="protein sequence ID" value="MCW3483171.1"/>
    <property type="molecule type" value="Genomic_DNA"/>
</dbReference>
<sequence length="74" mass="8352">MKKEKLSLTRKLFLRKEPVANLSVAVQHALVGGVQETVNRPYTIPSKMSPQQECICCYDNTRPGNTLMIDCTQQ</sequence>
<name>A0ABT3IGX3_9BACT</name>